<dbReference type="AlphaFoldDB" id="A0A2T0AK21"/>
<reference evidence="1 2" key="1">
    <citation type="submission" date="2018-03" db="EMBL/GenBank/DDBJ databases">
        <title>Genome sequence of Moorella humiferrea DSM 23265.</title>
        <authorList>
            <person name="Poehlein A."/>
            <person name="Daniel R."/>
        </authorList>
    </citation>
    <scope>NUCLEOTIDE SEQUENCE [LARGE SCALE GENOMIC DNA]</scope>
    <source>
        <strain evidence="1 2">DSM 23265</strain>
    </source>
</reference>
<evidence type="ECO:0000313" key="2">
    <source>
        <dbReference type="Proteomes" id="UP000238415"/>
    </source>
</evidence>
<dbReference type="RefSeq" id="WP_146127180.1">
    <property type="nucleotide sequence ID" value="NZ_CP136418.1"/>
</dbReference>
<comment type="caution">
    <text evidence="1">The sequence shown here is derived from an EMBL/GenBank/DDBJ whole genome shotgun (WGS) entry which is preliminary data.</text>
</comment>
<organism evidence="1 2">
    <name type="scientific">Neomoorella humiferrea</name>
    <dbReference type="NCBI Taxonomy" id="676965"/>
    <lineage>
        <taxon>Bacteria</taxon>
        <taxon>Bacillati</taxon>
        <taxon>Bacillota</taxon>
        <taxon>Clostridia</taxon>
        <taxon>Neomoorellales</taxon>
        <taxon>Neomoorellaceae</taxon>
        <taxon>Neomoorella</taxon>
    </lineage>
</organism>
<accession>A0A2T0AK21</accession>
<gene>
    <name evidence="1" type="ORF">MOHU_26040</name>
</gene>
<protein>
    <submittedName>
        <fullName evidence="1">Uncharacterized protein</fullName>
    </submittedName>
</protein>
<dbReference type="EMBL" id="PVXM01000059">
    <property type="protein sequence ID" value="PRR68758.1"/>
    <property type="molecule type" value="Genomic_DNA"/>
</dbReference>
<keyword evidence="2" id="KW-1185">Reference proteome</keyword>
<evidence type="ECO:0000313" key="1">
    <source>
        <dbReference type="EMBL" id="PRR68758.1"/>
    </source>
</evidence>
<dbReference type="Proteomes" id="UP000238415">
    <property type="component" value="Unassembled WGS sequence"/>
</dbReference>
<name>A0A2T0AK21_9FIRM</name>
<dbReference type="OrthoDB" id="9874211at2"/>
<sequence length="227" mass="25448">MEEKRKHKELIREALRSLIDKHTKRTLTTVAFAQQSEVAVITKNNVKDMLEKANKGDQAAIKALSKFSIFDPKKVAEKVNGVRVYAGQTKTIDFGDGSAITLDYQITSGGTQIPAYYTWEGDYVHAIAMHKWFLLGVEVGRYELHFIYDPNGNNPILKEKWDIGSAIYGNQVNPLGTDVLTDVGPYAVGVTGRGIWSTNMGASQTVKINAYGYFDPSLNWAEEWIYY</sequence>
<proteinExistence type="predicted"/>